<keyword evidence="5" id="KW-0963">Cytoplasm</keyword>
<keyword evidence="6" id="KW-0132">Cell division</keyword>
<organism evidence="16 17">
    <name type="scientific">Microctonus hyperodae</name>
    <name type="common">Parasitoid wasp</name>
    <dbReference type="NCBI Taxonomy" id="165561"/>
    <lineage>
        <taxon>Eukaryota</taxon>
        <taxon>Metazoa</taxon>
        <taxon>Ecdysozoa</taxon>
        <taxon>Arthropoda</taxon>
        <taxon>Hexapoda</taxon>
        <taxon>Insecta</taxon>
        <taxon>Pterygota</taxon>
        <taxon>Neoptera</taxon>
        <taxon>Endopterygota</taxon>
        <taxon>Hymenoptera</taxon>
        <taxon>Apocrita</taxon>
        <taxon>Ichneumonoidea</taxon>
        <taxon>Braconidae</taxon>
        <taxon>Euphorinae</taxon>
        <taxon>Microctonus</taxon>
    </lineage>
</organism>
<dbReference type="GO" id="GO:0005737">
    <property type="term" value="C:cytoplasm"/>
    <property type="evidence" value="ECO:0007669"/>
    <property type="project" value="UniProtKB-SubCell"/>
</dbReference>
<reference evidence="16" key="1">
    <citation type="journal article" date="2023" name="bioRxiv">
        <title>Scaffold-level genome assemblies of two parasitoid biocontrol wasps reveal the parthenogenesis mechanism and an associated novel virus.</title>
        <authorList>
            <person name="Inwood S."/>
            <person name="Skelly J."/>
            <person name="Guhlin J."/>
            <person name="Harrop T."/>
            <person name="Goldson S."/>
            <person name="Dearden P."/>
        </authorList>
    </citation>
    <scope>NUCLEOTIDE SEQUENCE</scope>
    <source>
        <strain evidence="16">Lincoln</strain>
        <tissue evidence="16">Whole body</tissue>
    </source>
</reference>
<dbReference type="PANTHER" id="PTHR12205">
    <property type="entry name" value="CENTROMERE/KINETOCHORE PROTEIN ZW10"/>
    <property type="match status" value="1"/>
</dbReference>
<feature type="domain" description="Centromere/kinetochore protein zw10 N-terminal" evidence="12">
    <location>
        <begin position="30"/>
        <end position="119"/>
    </location>
</feature>
<reference evidence="16" key="2">
    <citation type="submission" date="2023-03" db="EMBL/GenBank/DDBJ databases">
        <authorList>
            <person name="Inwood S.N."/>
            <person name="Skelly J.G."/>
            <person name="Guhlin J."/>
            <person name="Harrop T.W.R."/>
            <person name="Goldson S.G."/>
            <person name="Dearden P.K."/>
        </authorList>
    </citation>
    <scope>NUCLEOTIDE SEQUENCE</scope>
    <source>
        <strain evidence="16">Lincoln</strain>
        <tissue evidence="16">Whole body</tissue>
    </source>
</reference>
<dbReference type="GO" id="GO:0051301">
    <property type="term" value="P:cell division"/>
    <property type="evidence" value="ECO:0007669"/>
    <property type="project" value="UniProtKB-KW"/>
</dbReference>
<evidence type="ECO:0000313" key="16">
    <source>
        <dbReference type="EMBL" id="KAK0179209.1"/>
    </source>
</evidence>
<dbReference type="EMBL" id="JAQQBR010000004">
    <property type="protein sequence ID" value="KAK0179209.1"/>
    <property type="molecule type" value="Genomic_DNA"/>
</dbReference>
<accession>A0AA39G1T6</accession>
<comment type="similarity">
    <text evidence="3">Belongs to the ZW10 family.</text>
</comment>
<evidence type="ECO:0000256" key="8">
    <source>
        <dbReference type="ARBA" id="ARBA00022838"/>
    </source>
</evidence>
<evidence type="ECO:0000256" key="3">
    <source>
        <dbReference type="ARBA" id="ARBA00006245"/>
    </source>
</evidence>
<feature type="domain" description="ZW10 C-terminal helical" evidence="15">
    <location>
        <begin position="574"/>
        <end position="717"/>
    </location>
</feature>
<proteinExistence type="inferred from homology"/>
<evidence type="ECO:0000313" key="17">
    <source>
        <dbReference type="Proteomes" id="UP001168972"/>
    </source>
</evidence>
<keyword evidence="10" id="KW-0137">Centromere</keyword>
<dbReference type="Pfam" id="PF06248">
    <property type="entry name" value="Zw10_N"/>
    <property type="match status" value="1"/>
</dbReference>
<feature type="domain" description="Centromere/kinetochore protein zw10 C-terminal" evidence="14">
    <location>
        <begin position="423"/>
        <end position="552"/>
    </location>
</feature>
<dbReference type="InterPro" id="IPR046362">
    <property type="entry name" value="Zw10/DSL1_C_sf"/>
</dbReference>
<evidence type="ECO:0008006" key="18">
    <source>
        <dbReference type="Google" id="ProtNLM"/>
    </source>
</evidence>
<dbReference type="Gene3D" id="1.10.357.150">
    <property type="match status" value="1"/>
</dbReference>
<keyword evidence="11" id="KW-0175">Coiled coil</keyword>
<dbReference type="Pfam" id="PF20665">
    <property type="entry name" value="Zw10_middle"/>
    <property type="match status" value="1"/>
</dbReference>
<keyword evidence="9" id="KW-0131">Cell cycle</keyword>
<keyword evidence="4" id="KW-0158">Chromosome</keyword>
<evidence type="ECO:0000259" key="13">
    <source>
        <dbReference type="Pfam" id="PF20665"/>
    </source>
</evidence>
<keyword evidence="8" id="KW-0995">Kinetochore</keyword>
<dbReference type="PANTHER" id="PTHR12205:SF0">
    <property type="entry name" value="CENTROMERE_KINETOCHORE PROTEIN ZW10 HOMOLOG"/>
    <property type="match status" value="1"/>
</dbReference>
<sequence>MSSLVVDVLATTVQMGMAELKVEINTIQKEIIKLKNDVKKFIEDNYIDFLPTLKKDHVLVEKTEKLLDELRILQTNINDQIKVELSGSTKELKNLSQALKESNMSLVLSQQLLELNESLSLVQKYREKCHYIDAAKMLNKIAVLLNKPNGDLQLLNIYEPIKDCYHIAHGSLLKIIYELWDQHVQWKITDDGKKNTTSLTIEDEMKEVQDLIISLYHLDDLTSCMQIFSNKLLKNVIDPIIRSDCSVYVEEQKVFNVITENNKRTDTYKIVLHNLQMLFQFVHQHFNVDIEDKTFIYELNEYLWKSLSDELLKNCVSEIIPRSNIELQNFKSIENDIQQFENYLLEIGFIRENEGIFTNYVKNVDRLYIDKLSLNLLMKASELMKKDLNDSFKYESENNMKNFKDDCWHLDPKIEQKLNKNSFQLPSCQISKSAREILQLIENILDEMTLSPESCAPKLFYTSRNIFEEYIWIVPEYHKNFLETIPQQVALFHNNCMYLAHHLMILPIKYRNKIPNSLQDYNITYVDLTLKLRSIGIEYFQNHVKYQRDIILNILKNSGLTQLGQELSPDIERSLRQCIRQLQLLKTVWLDVLPMNIYCKALGCILNSMIEDIVLKVITVEDISAAAAVELVNLFNMIVNRAPSILPESNSITRYVNKWTKLLELIKVLEASLKEIEDRWAGGKGPLAREFTSTQIKQLIRALFQNTERRSMLLTSIK</sequence>
<dbReference type="InterPro" id="IPR048344">
    <property type="entry name" value="Zw10_middle"/>
</dbReference>
<dbReference type="GO" id="GO:0006888">
    <property type="term" value="P:endoplasmic reticulum to Golgi vesicle-mediated transport"/>
    <property type="evidence" value="ECO:0007669"/>
    <property type="project" value="TreeGrafter"/>
</dbReference>
<dbReference type="GO" id="GO:1990423">
    <property type="term" value="C:RZZ complex"/>
    <property type="evidence" value="ECO:0007669"/>
    <property type="project" value="TreeGrafter"/>
</dbReference>
<dbReference type="InterPro" id="IPR055148">
    <property type="entry name" value="ZW10_C_2"/>
</dbReference>
<dbReference type="Pfam" id="PF22766">
    <property type="entry name" value="ZW10_C2"/>
    <property type="match status" value="1"/>
</dbReference>
<evidence type="ECO:0000256" key="10">
    <source>
        <dbReference type="ARBA" id="ARBA00023328"/>
    </source>
</evidence>
<evidence type="ECO:0000259" key="14">
    <source>
        <dbReference type="Pfam" id="PF20666"/>
    </source>
</evidence>
<evidence type="ECO:0000256" key="11">
    <source>
        <dbReference type="SAM" id="Coils"/>
    </source>
</evidence>
<evidence type="ECO:0000256" key="5">
    <source>
        <dbReference type="ARBA" id="ARBA00022490"/>
    </source>
</evidence>
<evidence type="ECO:0000256" key="6">
    <source>
        <dbReference type="ARBA" id="ARBA00022618"/>
    </source>
</evidence>
<dbReference type="Pfam" id="PF20666">
    <property type="entry name" value="ZW10_C"/>
    <property type="match status" value="1"/>
</dbReference>
<dbReference type="AlphaFoldDB" id="A0AA39G1T6"/>
<protein>
    <recommendedName>
        <fullName evidence="18">Centromere/kinetochore protein zw10</fullName>
    </recommendedName>
</protein>
<name>A0AA39G1T6_MICHY</name>
<dbReference type="InterPro" id="IPR009361">
    <property type="entry name" value="Zw10_N"/>
</dbReference>
<evidence type="ECO:0000256" key="7">
    <source>
        <dbReference type="ARBA" id="ARBA00022776"/>
    </source>
</evidence>
<keyword evidence="7" id="KW-0498">Mitosis</keyword>
<dbReference type="Proteomes" id="UP001168972">
    <property type="component" value="Unassembled WGS sequence"/>
</dbReference>
<evidence type="ECO:0000259" key="15">
    <source>
        <dbReference type="Pfam" id="PF22766"/>
    </source>
</evidence>
<dbReference type="GO" id="GO:0007094">
    <property type="term" value="P:mitotic spindle assembly checkpoint signaling"/>
    <property type="evidence" value="ECO:0007669"/>
    <property type="project" value="TreeGrafter"/>
</dbReference>
<comment type="subcellular location">
    <subcellularLocation>
        <location evidence="2">Chromosome</location>
        <location evidence="2">Centromere</location>
        <location evidence="2">Kinetochore</location>
    </subcellularLocation>
    <subcellularLocation>
        <location evidence="1">Cytoplasm</location>
    </subcellularLocation>
</comment>
<comment type="caution">
    <text evidence="16">The sequence shown here is derived from an EMBL/GenBank/DDBJ whole genome shotgun (WGS) entry which is preliminary data.</text>
</comment>
<evidence type="ECO:0000256" key="4">
    <source>
        <dbReference type="ARBA" id="ARBA00022454"/>
    </source>
</evidence>
<dbReference type="GO" id="GO:0005634">
    <property type="term" value="C:nucleus"/>
    <property type="evidence" value="ECO:0007669"/>
    <property type="project" value="InterPro"/>
</dbReference>
<evidence type="ECO:0000259" key="12">
    <source>
        <dbReference type="Pfam" id="PF06248"/>
    </source>
</evidence>
<evidence type="ECO:0000256" key="2">
    <source>
        <dbReference type="ARBA" id="ARBA00004629"/>
    </source>
</evidence>
<feature type="coiled-coil region" evidence="11">
    <location>
        <begin position="17"/>
        <end position="44"/>
    </location>
</feature>
<dbReference type="InterPro" id="IPR048343">
    <property type="entry name" value="ZW10_C"/>
</dbReference>
<feature type="domain" description="Centromere/kinetochore protein zw10 middle" evidence="13">
    <location>
        <begin position="196"/>
        <end position="384"/>
    </location>
</feature>
<gene>
    <name evidence="16" type="ORF">PV327_008022</name>
</gene>
<keyword evidence="17" id="KW-1185">Reference proteome</keyword>
<evidence type="ECO:0000256" key="9">
    <source>
        <dbReference type="ARBA" id="ARBA00023306"/>
    </source>
</evidence>
<evidence type="ECO:0000256" key="1">
    <source>
        <dbReference type="ARBA" id="ARBA00004496"/>
    </source>
</evidence>